<dbReference type="Gene3D" id="3.40.50.10140">
    <property type="entry name" value="Toll/interleukin-1 receptor homology (TIR) domain"/>
    <property type="match status" value="1"/>
</dbReference>
<evidence type="ECO:0000256" key="3">
    <source>
        <dbReference type="ARBA" id="ARBA00022729"/>
    </source>
</evidence>
<gene>
    <name evidence="8" type="ORF">FSP39_021766</name>
</gene>
<protein>
    <recommendedName>
        <fullName evidence="7">TIR domain-containing protein</fullName>
    </recommendedName>
</protein>
<dbReference type="InterPro" id="IPR032675">
    <property type="entry name" value="LRR_dom_sf"/>
</dbReference>
<dbReference type="SUPFAM" id="SSF52200">
    <property type="entry name" value="Toll/Interleukin receptor TIR domain"/>
    <property type="match status" value="1"/>
</dbReference>
<dbReference type="Proteomes" id="UP001186944">
    <property type="component" value="Unassembled WGS sequence"/>
</dbReference>
<evidence type="ECO:0000256" key="4">
    <source>
        <dbReference type="ARBA" id="ARBA00022989"/>
    </source>
</evidence>
<dbReference type="GO" id="GO:0005886">
    <property type="term" value="C:plasma membrane"/>
    <property type="evidence" value="ECO:0007669"/>
    <property type="project" value="TreeGrafter"/>
</dbReference>
<evidence type="ECO:0000313" key="9">
    <source>
        <dbReference type="Proteomes" id="UP001186944"/>
    </source>
</evidence>
<dbReference type="InterPro" id="IPR000157">
    <property type="entry name" value="TIR_dom"/>
</dbReference>
<dbReference type="SUPFAM" id="SSF52058">
    <property type="entry name" value="L domain-like"/>
    <property type="match status" value="1"/>
</dbReference>
<evidence type="ECO:0000256" key="2">
    <source>
        <dbReference type="ARBA" id="ARBA00022692"/>
    </source>
</evidence>
<proteinExistence type="predicted"/>
<sequence>MIKTLIFDTRKKTRFRNDSLSCFEKTDIRELKIYGADGAFRPLEADFIRPLHSLESIVVDSFKMLTSYVFSRLLYPLQNRSLDKFYITHTYFDRIERLSGEALEYLPTICIKHLNIHNCQIQDIDFNRLRDSKLWSCLETFKVQENYFSMLGYFFIFTLGLPKISHIDACCQLVRQGTSDDSFDPLLRSSSEVKTQKRLGMLEIFLPNNTKYVSFSDNDLSSNDLGADIFIHGNLEIIQLKNLRLGTCEGRIKGLQKLKVLEIRQWNCQTMNPEFITHLTSITNLSITKSNIGHNAKTFQLIFNLTYLTYLDFSENSFDELHPYFFQSQIQSLTNISFAENSFKAIPKALFVLKNLQFLDFRFNLISRLTSDEITFIDGLNDLKISLGGNALRCSCETLPFLHWVQENSHKIKDYDNLTCLYNNVPYIKISAVIGILHKLEISCISHIWLGISISALICLLLLVFLGFLLYKFQPDVRYVIARFRRTLRKLYQKESGLPLLENMRYHAFVSYGNVNYTWACFDLWDTLTKDGFRLILRDRNFDLGEHESTVILDAIDCSRRVIFVLTHDFLENEWNEYHIQIARLHAFRNETTNFIIVILIDDIPPHEIPKSLQRIWIRVKCLRWPKDGNRRSILSFWDELRNELTMD</sequence>
<feature type="transmembrane region" description="Helical" evidence="6">
    <location>
        <begin position="448"/>
        <end position="471"/>
    </location>
</feature>
<dbReference type="SMART" id="SM00255">
    <property type="entry name" value="TIR"/>
    <property type="match status" value="1"/>
</dbReference>
<evidence type="ECO:0000313" key="8">
    <source>
        <dbReference type="EMBL" id="KAK3098666.1"/>
    </source>
</evidence>
<keyword evidence="5 6" id="KW-0472">Membrane</keyword>
<reference evidence="8" key="1">
    <citation type="submission" date="2019-08" db="EMBL/GenBank/DDBJ databases">
        <title>The improved chromosome-level genome for the pearl oyster Pinctada fucata martensii using PacBio sequencing and Hi-C.</title>
        <authorList>
            <person name="Zheng Z."/>
        </authorList>
    </citation>
    <scope>NUCLEOTIDE SEQUENCE</scope>
    <source>
        <strain evidence="8">ZZ-2019</strain>
        <tissue evidence="8">Adductor muscle</tissue>
    </source>
</reference>
<dbReference type="EMBL" id="VSWD01000007">
    <property type="protein sequence ID" value="KAK3098666.1"/>
    <property type="molecule type" value="Genomic_DNA"/>
</dbReference>
<comment type="caution">
    <text evidence="8">The sequence shown here is derived from an EMBL/GenBank/DDBJ whole genome shotgun (WGS) entry which is preliminary data.</text>
</comment>
<name>A0AA88Y6E1_PINIB</name>
<dbReference type="PANTHER" id="PTHR24365">
    <property type="entry name" value="TOLL-LIKE RECEPTOR"/>
    <property type="match status" value="1"/>
</dbReference>
<dbReference type="GO" id="GO:0038023">
    <property type="term" value="F:signaling receptor activity"/>
    <property type="evidence" value="ECO:0007669"/>
    <property type="project" value="TreeGrafter"/>
</dbReference>
<evidence type="ECO:0000256" key="6">
    <source>
        <dbReference type="SAM" id="Phobius"/>
    </source>
</evidence>
<comment type="subcellular location">
    <subcellularLocation>
        <location evidence="1">Membrane</location>
        <topology evidence="1">Single-pass membrane protein</topology>
    </subcellularLocation>
</comment>
<keyword evidence="9" id="KW-1185">Reference proteome</keyword>
<organism evidence="8 9">
    <name type="scientific">Pinctada imbricata</name>
    <name type="common">Atlantic pearl-oyster</name>
    <name type="synonym">Pinctada martensii</name>
    <dbReference type="NCBI Taxonomy" id="66713"/>
    <lineage>
        <taxon>Eukaryota</taxon>
        <taxon>Metazoa</taxon>
        <taxon>Spiralia</taxon>
        <taxon>Lophotrochozoa</taxon>
        <taxon>Mollusca</taxon>
        <taxon>Bivalvia</taxon>
        <taxon>Autobranchia</taxon>
        <taxon>Pteriomorphia</taxon>
        <taxon>Pterioida</taxon>
        <taxon>Pterioidea</taxon>
        <taxon>Pteriidae</taxon>
        <taxon>Pinctada</taxon>
    </lineage>
</organism>
<dbReference type="PROSITE" id="PS50104">
    <property type="entry name" value="TIR"/>
    <property type="match status" value="1"/>
</dbReference>
<dbReference type="InterPro" id="IPR035897">
    <property type="entry name" value="Toll_tir_struct_dom_sf"/>
</dbReference>
<dbReference type="Pfam" id="PF13676">
    <property type="entry name" value="TIR_2"/>
    <property type="match status" value="1"/>
</dbReference>
<evidence type="ECO:0000256" key="1">
    <source>
        <dbReference type="ARBA" id="ARBA00004167"/>
    </source>
</evidence>
<evidence type="ECO:0000259" key="7">
    <source>
        <dbReference type="PROSITE" id="PS50104"/>
    </source>
</evidence>
<dbReference type="PANTHER" id="PTHR24365:SF541">
    <property type="entry name" value="PROTEIN TOLL-RELATED"/>
    <property type="match status" value="1"/>
</dbReference>
<evidence type="ECO:0000256" key="5">
    <source>
        <dbReference type="ARBA" id="ARBA00023136"/>
    </source>
</evidence>
<dbReference type="GO" id="GO:0007165">
    <property type="term" value="P:signal transduction"/>
    <property type="evidence" value="ECO:0007669"/>
    <property type="project" value="InterPro"/>
</dbReference>
<keyword evidence="2 6" id="KW-0812">Transmembrane</keyword>
<dbReference type="SUPFAM" id="SSF52047">
    <property type="entry name" value="RNI-like"/>
    <property type="match status" value="1"/>
</dbReference>
<feature type="domain" description="TIR" evidence="7">
    <location>
        <begin position="504"/>
        <end position="645"/>
    </location>
</feature>
<keyword evidence="3" id="KW-0732">Signal</keyword>
<accession>A0AA88Y6E1</accession>
<dbReference type="Gene3D" id="3.80.10.10">
    <property type="entry name" value="Ribonuclease Inhibitor"/>
    <property type="match status" value="1"/>
</dbReference>
<dbReference type="AlphaFoldDB" id="A0AA88Y6E1"/>
<keyword evidence="4 6" id="KW-1133">Transmembrane helix</keyword>